<protein>
    <submittedName>
        <fullName evidence="3">Flavoredoxin</fullName>
    </submittedName>
</protein>
<dbReference type="EMBL" id="VSSQ01085995">
    <property type="protein sequence ID" value="MPN33476.1"/>
    <property type="molecule type" value="Genomic_DNA"/>
</dbReference>
<sequence>MEYTKYFKDAIDVLKTKGAFLTVKSGDKVNTMTIGWGDIGYIWRKPVFMVMVRKSRYTYDIIEGAEDFTVSIPVNCDLKKELALCGTKSGRDIDKFKECNLTMGKSNKVNSPIIGECDLQFECKIVYKQHMDEKFLSPEINKSCYENGDYHTMYYGEIVDCYLK</sequence>
<proteinExistence type="inferred from homology"/>
<dbReference type="PANTHER" id="PTHR43567:SF5">
    <property type="entry name" value="HYPOTHETICAL CYTOSOLIC PROTEIN"/>
    <property type="match status" value="1"/>
</dbReference>
<reference evidence="3" key="1">
    <citation type="submission" date="2019-08" db="EMBL/GenBank/DDBJ databases">
        <authorList>
            <person name="Kucharzyk K."/>
            <person name="Murdoch R.W."/>
            <person name="Higgins S."/>
            <person name="Loffler F."/>
        </authorList>
    </citation>
    <scope>NUCLEOTIDE SEQUENCE</scope>
</reference>
<dbReference type="Pfam" id="PF01613">
    <property type="entry name" value="Flavin_Reduct"/>
    <property type="match status" value="1"/>
</dbReference>
<comment type="similarity">
    <text evidence="1">Belongs to the flavoredoxin family.</text>
</comment>
<evidence type="ECO:0000256" key="1">
    <source>
        <dbReference type="ARBA" id="ARBA00038054"/>
    </source>
</evidence>
<evidence type="ECO:0000259" key="2">
    <source>
        <dbReference type="Pfam" id="PF01613"/>
    </source>
</evidence>
<dbReference type="AlphaFoldDB" id="A0A645H4R7"/>
<dbReference type="InterPro" id="IPR002563">
    <property type="entry name" value="Flavin_Rdtase-like_dom"/>
</dbReference>
<dbReference type="InterPro" id="IPR012349">
    <property type="entry name" value="Split_barrel_FMN-bd"/>
</dbReference>
<comment type="caution">
    <text evidence="3">The sequence shown here is derived from an EMBL/GenBank/DDBJ whole genome shotgun (WGS) entry which is preliminary data.</text>
</comment>
<accession>A0A645H4R7</accession>
<dbReference type="InterPro" id="IPR052174">
    <property type="entry name" value="Flavoredoxin"/>
</dbReference>
<organism evidence="3">
    <name type="scientific">bioreactor metagenome</name>
    <dbReference type="NCBI Taxonomy" id="1076179"/>
    <lineage>
        <taxon>unclassified sequences</taxon>
        <taxon>metagenomes</taxon>
        <taxon>ecological metagenomes</taxon>
    </lineage>
</organism>
<dbReference type="PANTHER" id="PTHR43567">
    <property type="entry name" value="FLAVOREDOXIN-RELATED-RELATED"/>
    <property type="match status" value="1"/>
</dbReference>
<dbReference type="SUPFAM" id="SSF50475">
    <property type="entry name" value="FMN-binding split barrel"/>
    <property type="match status" value="1"/>
</dbReference>
<gene>
    <name evidence="3" type="primary">flr_16</name>
    <name evidence="3" type="ORF">SDC9_180964</name>
</gene>
<dbReference type="GO" id="GO:0010181">
    <property type="term" value="F:FMN binding"/>
    <property type="evidence" value="ECO:0007669"/>
    <property type="project" value="InterPro"/>
</dbReference>
<name>A0A645H4R7_9ZZZZ</name>
<evidence type="ECO:0000313" key="3">
    <source>
        <dbReference type="EMBL" id="MPN33476.1"/>
    </source>
</evidence>
<dbReference type="Gene3D" id="2.30.110.10">
    <property type="entry name" value="Electron Transport, Fmn-binding Protein, Chain A"/>
    <property type="match status" value="1"/>
</dbReference>
<feature type="domain" description="Flavin reductase like" evidence="2">
    <location>
        <begin position="21"/>
        <end position="163"/>
    </location>
</feature>